<dbReference type="RefSeq" id="WP_083617515.1">
    <property type="nucleotide sequence ID" value="NZ_LR735001.1"/>
</dbReference>
<proteinExistence type="predicted"/>
<gene>
    <name evidence="1" type="ORF">PL9631_370047</name>
</gene>
<dbReference type="AlphaFoldDB" id="A0A7Z9BSD1"/>
<protein>
    <recommendedName>
        <fullName evidence="3">2-oxoisovalerate dehydrogenase E1 subunit beta</fullName>
    </recommendedName>
</protein>
<evidence type="ECO:0000313" key="1">
    <source>
        <dbReference type="EMBL" id="VXD17848.1"/>
    </source>
</evidence>
<dbReference type="Proteomes" id="UP000182190">
    <property type="component" value="Unassembled WGS sequence"/>
</dbReference>
<keyword evidence="2" id="KW-1185">Reference proteome</keyword>
<organism evidence="1 2">
    <name type="scientific">Planktothrix paucivesiculata PCC 9631</name>
    <dbReference type="NCBI Taxonomy" id="671071"/>
    <lineage>
        <taxon>Bacteria</taxon>
        <taxon>Bacillati</taxon>
        <taxon>Cyanobacteriota</taxon>
        <taxon>Cyanophyceae</taxon>
        <taxon>Oscillatoriophycideae</taxon>
        <taxon>Oscillatoriales</taxon>
        <taxon>Microcoleaceae</taxon>
        <taxon>Planktothrix</taxon>
    </lineage>
</organism>
<name>A0A7Z9BSD1_9CYAN</name>
<reference evidence="1" key="1">
    <citation type="submission" date="2019-10" db="EMBL/GenBank/DDBJ databases">
        <authorList>
            <consortium name="Genoscope - CEA"/>
            <person name="William W."/>
        </authorList>
    </citation>
    <scope>NUCLEOTIDE SEQUENCE [LARGE SCALE GENOMIC DNA]</scope>
    <source>
        <strain evidence="1">BBR_PRJEB10994</strain>
    </source>
</reference>
<sequence length="57" mass="6480">MTEIIFLVESDIEGGYIAQELGESIITKADDLEILKQEIKDAVHCHFPDQILRPKII</sequence>
<accession>A0A7Z9BSD1</accession>
<dbReference type="OrthoDB" id="9805307at2"/>
<evidence type="ECO:0008006" key="3">
    <source>
        <dbReference type="Google" id="ProtNLM"/>
    </source>
</evidence>
<evidence type="ECO:0000313" key="2">
    <source>
        <dbReference type="Proteomes" id="UP000182190"/>
    </source>
</evidence>
<dbReference type="EMBL" id="CZCS02000176">
    <property type="protein sequence ID" value="VXD17848.1"/>
    <property type="molecule type" value="Genomic_DNA"/>
</dbReference>
<comment type="caution">
    <text evidence="1">The sequence shown here is derived from an EMBL/GenBank/DDBJ whole genome shotgun (WGS) entry which is preliminary data.</text>
</comment>